<dbReference type="Pfam" id="PF11193">
    <property type="entry name" value="DUF2812"/>
    <property type="match status" value="1"/>
</dbReference>
<feature type="transmembrane region" description="Helical" evidence="1">
    <location>
        <begin position="155"/>
        <end position="176"/>
    </location>
</feature>
<evidence type="ECO:0000313" key="2">
    <source>
        <dbReference type="EMBL" id="WHY86790.1"/>
    </source>
</evidence>
<dbReference type="EMBL" id="CP126114">
    <property type="protein sequence ID" value="WHY86790.1"/>
    <property type="molecule type" value="Genomic_DNA"/>
</dbReference>
<evidence type="ECO:0000256" key="1">
    <source>
        <dbReference type="SAM" id="Phobius"/>
    </source>
</evidence>
<dbReference type="Proteomes" id="UP001178288">
    <property type="component" value="Chromosome"/>
</dbReference>
<dbReference type="KEGG" id="nnv:QNH39_02625"/>
<feature type="transmembrane region" description="Helical" evidence="1">
    <location>
        <begin position="124"/>
        <end position="143"/>
    </location>
</feature>
<gene>
    <name evidence="2" type="ORF">QNH39_02625</name>
</gene>
<evidence type="ECO:0000313" key="3">
    <source>
        <dbReference type="Proteomes" id="UP001178288"/>
    </source>
</evidence>
<keyword evidence="1" id="KW-0472">Membrane</keyword>
<protein>
    <submittedName>
        <fullName evidence="2">DUF2812 domain-containing protein</fullName>
    </submittedName>
</protein>
<dbReference type="InterPro" id="IPR021359">
    <property type="entry name" value="DUF2812"/>
</dbReference>
<accession>A0AA95S9B3</accession>
<proteinExistence type="predicted"/>
<organism evidence="2 3">
    <name type="scientific">Neobacillus novalis</name>
    <dbReference type="NCBI Taxonomy" id="220687"/>
    <lineage>
        <taxon>Bacteria</taxon>
        <taxon>Bacillati</taxon>
        <taxon>Bacillota</taxon>
        <taxon>Bacilli</taxon>
        <taxon>Bacillales</taxon>
        <taxon>Bacillaceae</taxon>
        <taxon>Neobacillus</taxon>
    </lineage>
</organism>
<keyword evidence="3" id="KW-1185">Reference proteome</keyword>
<feature type="transmembrane region" description="Helical" evidence="1">
    <location>
        <begin position="206"/>
        <end position="227"/>
    </location>
</feature>
<dbReference type="RefSeq" id="WP_066095621.1">
    <property type="nucleotide sequence ID" value="NZ_CP126114.1"/>
</dbReference>
<keyword evidence="1" id="KW-0812">Transmembrane</keyword>
<sequence length="387" mass="45333">MENKLKRKMLWLDAWDIEEQEAWFSHMSLQGWKLIGISKWMAEFEKCEPQKVNYRCDVFKLNDKSENNRIEFYKQSGWEHIATRGFIQVFRDMKGDNSLEIHTDPIEQAATLSILKQDITKRGILTLLLSVITLMLIVGAHQIDPVGNYLNDKFIETIVLIIAYMSISITMVNGMIHMSKLMKRLKSGSLLEHEKSYHRKIKRNKVVGITVIFILSLWVLTVFLNLMNSLQEDRFPAIPKTELPIVQMADFIDDFTYIDEEGLSYFKENSSFLVPRQYQLEQMVEVPGETWEDNSDIYSPSISSFGYEVRSEWLAKKFVQDLKEKHTYYAENYVKVPESKFDELWLSQGNFNAAFIARKHNKVYRVLYYGKGSIDEIIERALAKAER</sequence>
<reference evidence="2" key="1">
    <citation type="submission" date="2023-05" db="EMBL/GenBank/DDBJ databases">
        <title>Comparative genomics of Bacillaceae isolates and their secondary metabolite potential.</title>
        <authorList>
            <person name="Song L."/>
            <person name="Nielsen L.J."/>
            <person name="Mohite O."/>
            <person name="Xu X."/>
            <person name="Weber T."/>
            <person name="Kovacs A.T."/>
        </authorList>
    </citation>
    <scope>NUCLEOTIDE SEQUENCE</scope>
    <source>
        <strain evidence="2">XLM17</strain>
    </source>
</reference>
<keyword evidence="1" id="KW-1133">Transmembrane helix</keyword>
<dbReference type="AlphaFoldDB" id="A0AA95S9B3"/>
<name>A0AA95S9B3_9BACI</name>